<accession>A0ABY7VP70</accession>
<evidence type="ECO:0000313" key="1">
    <source>
        <dbReference type="EMBL" id="WDE95958.1"/>
    </source>
</evidence>
<dbReference type="InterPro" id="IPR029063">
    <property type="entry name" value="SAM-dependent_MTases_sf"/>
</dbReference>
<dbReference type="EC" id="2.1.1.-" evidence="1"/>
<evidence type="ECO:0000313" key="2">
    <source>
        <dbReference type="Proteomes" id="UP001214250"/>
    </source>
</evidence>
<dbReference type="GO" id="GO:0032259">
    <property type="term" value="P:methylation"/>
    <property type="evidence" value="ECO:0007669"/>
    <property type="project" value="UniProtKB-KW"/>
</dbReference>
<protein>
    <submittedName>
        <fullName evidence="1">Methyltransferase, TIGR04325 family</fullName>
        <ecNumber evidence="1">2.1.1.-</ecNumber>
    </submittedName>
</protein>
<organism evidence="1 2">
    <name type="scientific">Lentisphaera profundi</name>
    <dbReference type="NCBI Taxonomy" id="1658616"/>
    <lineage>
        <taxon>Bacteria</taxon>
        <taxon>Pseudomonadati</taxon>
        <taxon>Lentisphaerota</taxon>
        <taxon>Lentisphaeria</taxon>
        <taxon>Lentisphaerales</taxon>
        <taxon>Lentisphaeraceae</taxon>
        <taxon>Lentisphaera</taxon>
    </lineage>
</organism>
<keyword evidence="2" id="KW-1185">Reference proteome</keyword>
<dbReference type="SUPFAM" id="SSF53335">
    <property type="entry name" value="S-adenosyl-L-methionine-dependent methyltransferases"/>
    <property type="match status" value="1"/>
</dbReference>
<dbReference type="NCBIfam" id="TIGR04325">
    <property type="entry name" value="MTase_LIC12133"/>
    <property type="match status" value="1"/>
</dbReference>
<proteinExistence type="predicted"/>
<dbReference type="RefSeq" id="WP_274149875.1">
    <property type="nucleotide sequence ID" value="NZ_CP117811.1"/>
</dbReference>
<gene>
    <name evidence="1" type="ORF">PQO03_09555</name>
</gene>
<keyword evidence="1" id="KW-0808">Transferase</keyword>
<keyword evidence="1" id="KW-0489">Methyltransferase</keyword>
<dbReference type="GO" id="GO:0008168">
    <property type="term" value="F:methyltransferase activity"/>
    <property type="evidence" value="ECO:0007669"/>
    <property type="project" value="UniProtKB-KW"/>
</dbReference>
<reference evidence="1 2" key="1">
    <citation type="submission" date="2023-02" db="EMBL/GenBank/DDBJ databases">
        <title>Genome sequence of Lentisphaera profundi SAORIC-696.</title>
        <authorList>
            <person name="Kim e."/>
            <person name="Cho J.-C."/>
            <person name="Choi A."/>
            <person name="Kang I."/>
        </authorList>
    </citation>
    <scope>NUCLEOTIDE SEQUENCE [LARGE SCALE GENOMIC DNA]</scope>
    <source>
        <strain evidence="1 2">SAORIC-696</strain>
    </source>
</reference>
<dbReference type="Proteomes" id="UP001214250">
    <property type="component" value="Chromosome 1"/>
</dbReference>
<sequence>MKALIKKVLPPFVTVALQRLMAAYSIKGHYSSWEDATRASGGYDSQNIFQKVREAMWQVRDGHRVAERDSVLLDEIPYSWPVLCTVLRAVEDNKLHVVDFGGALGCSYYYYRDWLESIDHRWTVIEQEKFVECGNAEFVTDRLKFSRAFADVHKVDIILMSSVLQYLENPWEILEQAMATRCRFICLDRTLFSPSTQERIAIQKVSSKIYPASYPLRLLTEASVHTFLEPYFDLIAQYDSPESTSGFNCKGFIYRRKD</sequence>
<dbReference type="InterPro" id="IPR027612">
    <property type="entry name" value="Put_MTase_LIC12133"/>
</dbReference>
<name>A0ABY7VP70_9BACT</name>
<dbReference type="EMBL" id="CP117811">
    <property type="protein sequence ID" value="WDE95958.1"/>
    <property type="molecule type" value="Genomic_DNA"/>
</dbReference>